<evidence type="ECO:0000313" key="2">
    <source>
        <dbReference type="Proteomes" id="UP001196413"/>
    </source>
</evidence>
<reference evidence="1" key="1">
    <citation type="submission" date="2021-06" db="EMBL/GenBank/DDBJ databases">
        <title>Parelaphostrongylus tenuis whole genome reference sequence.</title>
        <authorList>
            <person name="Garwood T.J."/>
            <person name="Larsen P.A."/>
            <person name="Fountain-Jones N.M."/>
            <person name="Garbe J.R."/>
            <person name="Macchietto M.G."/>
            <person name="Kania S.A."/>
            <person name="Gerhold R.W."/>
            <person name="Richards J.E."/>
            <person name="Wolf T.M."/>
        </authorList>
    </citation>
    <scope>NUCLEOTIDE SEQUENCE</scope>
    <source>
        <strain evidence="1">MNPRO001-30</strain>
        <tissue evidence="1">Meninges</tissue>
    </source>
</reference>
<accession>A0AAD5QTF8</accession>
<protein>
    <submittedName>
        <fullName evidence="1">Uncharacterized protein</fullName>
    </submittedName>
</protein>
<gene>
    <name evidence="1" type="ORF">KIN20_020323</name>
</gene>
<evidence type="ECO:0000313" key="1">
    <source>
        <dbReference type="EMBL" id="KAJ1361135.1"/>
    </source>
</evidence>
<organism evidence="1 2">
    <name type="scientific">Parelaphostrongylus tenuis</name>
    <name type="common">Meningeal worm</name>
    <dbReference type="NCBI Taxonomy" id="148309"/>
    <lineage>
        <taxon>Eukaryota</taxon>
        <taxon>Metazoa</taxon>
        <taxon>Ecdysozoa</taxon>
        <taxon>Nematoda</taxon>
        <taxon>Chromadorea</taxon>
        <taxon>Rhabditida</taxon>
        <taxon>Rhabditina</taxon>
        <taxon>Rhabditomorpha</taxon>
        <taxon>Strongyloidea</taxon>
        <taxon>Metastrongylidae</taxon>
        <taxon>Parelaphostrongylus</taxon>
    </lineage>
</organism>
<proteinExistence type="predicted"/>
<dbReference type="EMBL" id="JAHQIW010004122">
    <property type="protein sequence ID" value="KAJ1361135.1"/>
    <property type="molecule type" value="Genomic_DNA"/>
</dbReference>
<name>A0AAD5QTF8_PARTN</name>
<dbReference type="AlphaFoldDB" id="A0AAD5QTF8"/>
<comment type="caution">
    <text evidence="1">The sequence shown here is derived from an EMBL/GenBank/DDBJ whole genome shotgun (WGS) entry which is preliminary data.</text>
</comment>
<dbReference type="Proteomes" id="UP001196413">
    <property type="component" value="Unassembled WGS sequence"/>
</dbReference>
<keyword evidence="2" id="KW-1185">Reference proteome</keyword>
<sequence length="103" mass="12154">MEPVSTYNLLFKFILQWDWCTLFSENSLEHPTALHPDYSVEPRNISTITYMRRVTVTAKYAPRLLDNVLQDVQLDSFFPDKDRFDDETSFTLVTDRYAVIIIN</sequence>